<dbReference type="PANTHER" id="PTHR30483">
    <property type="entry name" value="LEUCINE-SPECIFIC-BINDING PROTEIN"/>
    <property type="match status" value="1"/>
</dbReference>
<organism evidence="7 8">
    <name type="scientific">Inquilinus limosus MP06</name>
    <dbReference type="NCBI Taxonomy" id="1398085"/>
    <lineage>
        <taxon>Bacteria</taxon>
        <taxon>Pseudomonadati</taxon>
        <taxon>Pseudomonadota</taxon>
        <taxon>Alphaproteobacteria</taxon>
        <taxon>Rhodospirillales</taxon>
        <taxon>Rhodospirillaceae</taxon>
        <taxon>Inquilinus</taxon>
    </lineage>
</organism>
<name>A0A0A0DA80_9PROT</name>
<dbReference type="InterPro" id="IPR028081">
    <property type="entry name" value="Leu-bd"/>
</dbReference>
<dbReference type="Gene3D" id="3.40.50.2300">
    <property type="match status" value="2"/>
</dbReference>
<dbReference type="InterPro" id="IPR051010">
    <property type="entry name" value="BCAA_transport"/>
</dbReference>
<comment type="caution">
    <text evidence="7">The sequence shown here is derived from an EMBL/GenBank/DDBJ whole genome shotgun (WGS) entry which is preliminary data.</text>
</comment>
<dbReference type="SUPFAM" id="SSF53822">
    <property type="entry name" value="Periplasmic binding protein-like I"/>
    <property type="match status" value="1"/>
</dbReference>
<gene>
    <name evidence="7" type="ORF">P409_03355</name>
</gene>
<evidence type="ECO:0000259" key="6">
    <source>
        <dbReference type="Pfam" id="PF13458"/>
    </source>
</evidence>
<dbReference type="InterPro" id="IPR000709">
    <property type="entry name" value="Leu_Ile_Val-bd"/>
</dbReference>
<feature type="chain" id="PRO_5001960871" evidence="5">
    <location>
        <begin position="24"/>
        <end position="380"/>
    </location>
</feature>
<dbReference type="AlphaFoldDB" id="A0A0A0DA80"/>
<evidence type="ECO:0000313" key="7">
    <source>
        <dbReference type="EMBL" id="KGM35641.1"/>
    </source>
</evidence>
<sequence>MGLRTAFGMGVALALALAGPARAEDPIRIADVIELSGAGATVGTNWKNAIEMAVEEINQKGGILGRTLEVSHYDTQTNPGVSRAQVQKALDEEPYVIFGPIFSGSVKVNMMLAQQAEVPQFTGAEATELTQAGNPYIFRTSISQAAAMPKLANYLADDLKAKKVAVVWVNNDFGKGGHDAILEQMKAHGIEVVADLSTESGQADFAADVVKLKSSGADAAIVYTNEEESARFLREARKQAIAIPLIGETTLLNQKVIDLAGDAANGVRGHVGLSADAPFDTIRAFRDRFQARYGYLPDHNAIKAYLAVYAVRYATQKIGKVDSVALAETLHGLTITTQDEPGILIDTTWDANGDVDRVSFLAEVENGRQVIVKTLPKLGH</sequence>
<reference evidence="7 8" key="1">
    <citation type="submission" date="2014-01" db="EMBL/GenBank/DDBJ databases">
        <title>Genome sequence determination for a cystic fibrosis isolate, Inquilinus limosus.</title>
        <authorList>
            <person name="Pino M."/>
            <person name="Di Conza J."/>
            <person name="Gutkind G."/>
        </authorList>
    </citation>
    <scope>NUCLEOTIDE SEQUENCE [LARGE SCALE GENOMIC DNA]</scope>
    <source>
        <strain evidence="7 8">MP06</strain>
    </source>
</reference>
<dbReference type="Proteomes" id="UP000029995">
    <property type="component" value="Unassembled WGS sequence"/>
</dbReference>
<evidence type="ECO:0000313" key="8">
    <source>
        <dbReference type="Proteomes" id="UP000029995"/>
    </source>
</evidence>
<dbReference type="EMBL" id="JANX01000018">
    <property type="protein sequence ID" value="KGM35641.1"/>
    <property type="molecule type" value="Genomic_DNA"/>
</dbReference>
<dbReference type="PANTHER" id="PTHR30483:SF6">
    <property type="entry name" value="PERIPLASMIC BINDING PROTEIN OF ABC TRANSPORTER FOR NATURAL AMINO ACIDS"/>
    <property type="match status" value="1"/>
</dbReference>
<evidence type="ECO:0000256" key="4">
    <source>
        <dbReference type="ARBA" id="ARBA00022970"/>
    </source>
</evidence>
<keyword evidence="4" id="KW-0029">Amino-acid transport</keyword>
<protein>
    <submittedName>
        <fullName evidence="7">ABC transporter substrate-binding protein</fullName>
    </submittedName>
</protein>
<feature type="signal peptide" evidence="5">
    <location>
        <begin position="1"/>
        <end position="23"/>
    </location>
</feature>
<evidence type="ECO:0000256" key="2">
    <source>
        <dbReference type="ARBA" id="ARBA00022448"/>
    </source>
</evidence>
<evidence type="ECO:0000256" key="5">
    <source>
        <dbReference type="SAM" id="SignalP"/>
    </source>
</evidence>
<evidence type="ECO:0000256" key="3">
    <source>
        <dbReference type="ARBA" id="ARBA00022729"/>
    </source>
</evidence>
<evidence type="ECO:0000256" key="1">
    <source>
        <dbReference type="ARBA" id="ARBA00010062"/>
    </source>
</evidence>
<keyword evidence="2" id="KW-0813">Transport</keyword>
<dbReference type="OrthoDB" id="9791590at2"/>
<dbReference type="PRINTS" id="PR00337">
    <property type="entry name" value="LEUILEVALBP"/>
</dbReference>
<accession>A0A0A0DA80</accession>
<feature type="domain" description="Leucine-binding protein" evidence="6">
    <location>
        <begin position="26"/>
        <end position="367"/>
    </location>
</feature>
<dbReference type="GO" id="GO:0006865">
    <property type="term" value="P:amino acid transport"/>
    <property type="evidence" value="ECO:0007669"/>
    <property type="project" value="UniProtKB-KW"/>
</dbReference>
<comment type="similarity">
    <text evidence="1">Belongs to the leucine-binding protein family.</text>
</comment>
<dbReference type="InterPro" id="IPR028082">
    <property type="entry name" value="Peripla_BP_I"/>
</dbReference>
<keyword evidence="3 5" id="KW-0732">Signal</keyword>
<dbReference type="Pfam" id="PF13458">
    <property type="entry name" value="Peripla_BP_6"/>
    <property type="match status" value="1"/>
</dbReference>
<dbReference type="RefSeq" id="WP_034831688.1">
    <property type="nucleotide sequence ID" value="NZ_JANX01000018.1"/>
</dbReference>
<proteinExistence type="inferred from homology"/>